<reference evidence="7 8" key="1">
    <citation type="journal article" date="2013" name="Front. Plant Sci.">
        <title>The Reference Genome of the Halophytic Plant Eutrema salsugineum.</title>
        <authorList>
            <person name="Yang R."/>
            <person name="Jarvis D.E."/>
            <person name="Chen H."/>
            <person name="Beilstein M.A."/>
            <person name="Grimwood J."/>
            <person name="Jenkins J."/>
            <person name="Shu S."/>
            <person name="Prochnik S."/>
            <person name="Xin M."/>
            <person name="Ma C."/>
            <person name="Schmutz J."/>
            <person name="Wing R.A."/>
            <person name="Mitchell-Olds T."/>
            <person name="Schumaker K.S."/>
            <person name="Wang X."/>
        </authorList>
    </citation>
    <scope>NUCLEOTIDE SEQUENCE [LARGE SCALE GENOMIC DNA]</scope>
</reference>
<comment type="pathway">
    <text evidence="1">Protein modification; protein ubiquitination.</text>
</comment>
<dbReference type="PANTHER" id="PTHR32370">
    <property type="entry name" value="OS12G0117600 PROTEIN"/>
    <property type="match status" value="1"/>
</dbReference>
<proteinExistence type="inferred from homology"/>
<gene>
    <name evidence="7" type="ORF">EUTSA_v10010186mg</name>
</gene>
<dbReference type="OMA" id="PMAEEIS"/>
<name>V4LTA8_EUTSA</name>
<organism evidence="7 8">
    <name type="scientific">Eutrema salsugineum</name>
    <name type="common">Saltwater cress</name>
    <name type="synonym">Sisymbrium salsugineum</name>
    <dbReference type="NCBI Taxonomy" id="72664"/>
    <lineage>
        <taxon>Eukaryota</taxon>
        <taxon>Viridiplantae</taxon>
        <taxon>Streptophyta</taxon>
        <taxon>Embryophyta</taxon>
        <taxon>Tracheophyta</taxon>
        <taxon>Spermatophyta</taxon>
        <taxon>Magnoliopsida</taxon>
        <taxon>eudicotyledons</taxon>
        <taxon>Gunneridae</taxon>
        <taxon>Pentapetalae</taxon>
        <taxon>rosids</taxon>
        <taxon>malvids</taxon>
        <taxon>Brassicales</taxon>
        <taxon>Brassicaceae</taxon>
        <taxon>Eutremeae</taxon>
        <taxon>Eutrema</taxon>
    </lineage>
</organism>
<dbReference type="Gene3D" id="3.30.710.10">
    <property type="entry name" value="Potassium Channel Kv1.1, Chain A"/>
    <property type="match status" value="1"/>
</dbReference>
<dbReference type="PROSITE" id="PS50097">
    <property type="entry name" value="BTB"/>
    <property type="match status" value="1"/>
</dbReference>
<sequence>MGVVSIPESKQLISGKRVFRPSSSIRHTPQWPVSDVTSDLTIEVGSATFSLHKFPLVSRSGRIRKLLMDSKETKNAYHLNLTAVPGGSEAFELAAKFCYGIVLQFTSSNIAALRCVAHYLEMTEELSEKNLEARTEAYLKDSIFNDISHSITVLHSIEKLLPVAEEINLVGRLVNAIAVNACKEQLVSGLLKLDQKFGCVTGRLVATEMEKPSDWWGRSLPILKLDFFQRVVSAMKSKGLDHEIISEILMSYARKSLQIIREPSLVKGNAILDSDLQKKQRIILEAIVALLPTQANKSSIPISFLSSLLKTAIGSSTSVSCRSDLERRISHQLDQAILEDILIPASVVGGAMYDTDSVQRIFSMFLNLDECDYEDDVVDESEMAMYDFEGPESPKQSSIFKVSKLMDSYLAEVALDSSLSPSKFVALAELLPDHARVVCDGLYRAIDIFLKVHPNMKDSERYRLCKTISCQKLSQDASSHAAQNERLPIQIAVQVLFYEQTRLKNTMTSGGGNGLGGSSQSQFFLFPGQFPNRSGSGMASGAISPRDNYASVRRENRELRLEVARMRMRLTDLEKDHVSMKREFVKPSRRTRYGLFRKLSRGFNKLNAMVLRLRSSQSVASNAKHTEEKTNSERRFMFQKRRCHSVS</sequence>
<accession>V4LTA8</accession>
<dbReference type="AlphaFoldDB" id="V4LTA8"/>
<dbReference type="eggNOG" id="ENOG502QSDZ">
    <property type="taxonomic scope" value="Eukaryota"/>
</dbReference>
<evidence type="ECO:0000256" key="4">
    <source>
        <dbReference type="SAM" id="Coils"/>
    </source>
</evidence>
<dbReference type="OrthoDB" id="624345at2759"/>
<dbReference type="EMBL" id="KI517435">
    <property type="protein sequence ID" value="ESQ45732.1"/>
    <property type="molecule type" value="Genomic_DNA"/>
</dbReference>
<dbReference type="Pfam" id="PF00651">
    <property type="entry name" value="BTB"/>
    <property type="match status" value="1"/>
</dbReference>
<evidence type="ECO:0000256" key="2">
    <source>
        <dbReference type="ARBA" id="ARBA00022786"/>
    </source>
</evidence>
<dbReference type="Gramene" id="ESQ45732">
    <property type="protein sequence ID" value="ESQ45732"/>
    <property type="gene ID" value="EUTSA_v10010186mg"/>
</dbReference>
<keyword evidence="2" id="KW-0833">Ubl conjugation pathway</keyword>
<dbReference type="InterPro" id="IPR011333">
    <property type="entry name" value="SKP1/BTB/POZ_sf"/>
</dbReference>
<dbReference type="STRING" id="72664.V4LTA8"/>
<feature type="coiled-coil region" evidence="4">
    <location>
        <begin position="549"/>
        <end position="583"/>
    </location>
</feature>
<evidence type="ECO:0000313" key="7">
    <source>
        <dbReference type="EMBL" id="ESQ45732.1"/>
    </source>
</evidence>
<keyword evidence="8" id="KW-1185">Reference proteome</keyword>
<evidence type="ECO:0000259" key="5">
    <source>
        <dbReference type="PROSITE" id="PS50097"/>
    </source>
</evidence>
<evidence type="ECO:0000313" key="8">
    <source>
        <dbReference type="Proteomes" id="UP000030689"/>
    </source>
</evidence>
<feature type="domain" description="NPH3" evidence="6">
    <location>
        <begin position="214"/>
        <end position="502"/>
    </location>
</feature>
<protein>
    <recommendedName>
        <fullName evidence="9">NPH3 domain-containing protein</fullName>
    </recommendedName>
</protein>
<dbReference type="Proteomes" id="UP000030689">
    <property type="component" value="Unassembled WGS sequence"/>
</dbReference>
<dbReference type="Pfam" id="PF03000">
    <property type="entry name" value="NPH3"/>
    <property type="match status" value="1"/>
</dbReference>
<dbReference type="PROSITE" id="PS51649">
    <property type="entry name" value="NPH3"/>
    <property type="match status" value="1"/>
</dbReference>
<dbReference type="KEGG" id="eus:EUTSA_v10010186mg"/>
<dbReference type="InterPro" id="IPR000210">
    <property type="entry name" value="BTB/POZ_dom"/>
</dbReference>
<evidence type="ECO:0000259" key="6">
    <source>
        <dbReference type="PROSITE" id="PS51649"/>
    </source>
</evidence>
<dbReference type="InterPro" id="IPR027356">
    <property type="entry name" value="NPH3_dom"/>
</dbReference>
<keyword evidence="4" id="KW-0175">Coiled coil</keyword>
<dbReference type="SUPFAM" id="SSF54695">
    <property type="entry name" value="POZ domain"/>
    <property type="match status" value="1"/>
</dbReference>
<evidence type="ECO:0008006" key="9">
    <source>
        <dbReference type="Google" id="ProtNLM"/>
    </source>
</evidence>
<dbReference type="InterPro" id="IPR043454">
    <property type="entry name" value="NPH3/RPT2-like"/>
</dbReference>
<evidence type="ECO:0000256" key="3">
    <source>
        <dbReference type="PROSITE-ProRule" id="PRU00982"/>
    </source>
</evidence>
<comment type="similarity">
    <text evidence="3">Belongs to the NPH3 family.</text>
</comment>
<dbReference type="UniPathway" id="UPA00143"/>
<feature type="domain" description="BTB" evidence="5">
    <location>
        <begin position="38"/>
        <end position="107"/>
    </location>
</feature>
<dbReference type="GO" id="GO:0016567">
    <property type="term" value="P:protein ubiquitination"/>
    <property type="evidence" value="ECO:0007669"/>
    <property type="project" value="UniProtKB-UniPathway"/>
</dbReference>
<evidence type="ECO:0000256" key="1">
    <source>
        <dbReference type="ARBA" id="ARBA00004906"/>
    </source>
</evidence>